<dbReference type="PROSITE" id="PS50931">
    <property type="entry name" value="HTH_LYSR"/>
    <property type="match status" value="1"/>
</dbReference>
<dbReference type="EMBL" id="CP048209">
    <property type="protein sequence ID" value="QHT58523.1"/>
    <property type="molecule type" value="Genomic_DNA"/>
</dbReference>
<dbReference type="GO" id="GO:0003700">
    <property type="term" value="F:DNA-binding transcription factor activity"/>
    <property type="evidence" value="ECO:0007669"/>
    <property type="project" value="InterPro"/>
</dbReference>
<dbReference type="CDD" id="cd08434">
    <property type="entry name" value="PBP2_GltC_like"/>
    <property type="match status" value="1"/>
</dbReference>
<keyword evidence="4" id="KW-0804">Transcription</keyword>
<dbReference type="SUPFAM" id="SSF46785">
    <property type="entry name" value="Winged helix' DNA-binding domain"/>
    <property type="match status" value="1"/>
</dbReference>
<dbReference type="GO" id="GO:0005829">
    <property type="term" value="C:cytosol"/>
    <property type="evidence" value="ECO:0007669"/>
    <property type="project" value="TreeGrafter"/>
</dbReference>
<dbReference type="Gene3D" id="3.40.190.290">
    <property type="match status" value="1"/>
</dbReference>
<dbReference type="InterPro" id="IPR000847">
    <property type="entry name" value="LysR_HTH_N"/>
</dbReference>
<dbReference type="AlphaFoldDB" id="A0A6C0FT65"/>
<evidence type="ECO:0000256" key="2">
    <source>
        <dbReference type="ARBA" id="ARBA00023015"/>
    </source>
</evidence>
<name>A0A6C0FT65_9BACL</name>
<dbReference type="Pfam" id="PF00126">
    <property type="entry name" value="HTH_1"/>
    <property type="match status" value="1"/>
</dbReference>
<sequence length="293" mass="33166">MEWQQLEYFRAVGRSEHFTRAAERLAISQPALSRSITHLEETLGVPLFDRVGRSVKLNAYGRLFLARVEKALQEIQDGVNELQQLKDPYTGTVSLSFVMTFGLSLLPDFIGSFNRRYPQVKLQLFQNTTAGIVRQLLDSEADLSILGLIDLRSQLEWTKLLDEELYIYVPAKHRLAARESIRLEEVADDPFIGFKKGYSMRSQTEQFCRQAGFSPRVVFEGEDVATVSVLVSSGIGVTLIPAFTGITPSKIKKLRVTEPVCRREIGLAWLKGRTLSPSADLLRAFIMNYFRKS</sequence>
<reference evidence="6 7" key="1">
    <citation type="submission" date="2020-01" db="EMBL/GenBank/DDBJ databases">
        <title>Paenibacillus sp. nov., isolated from tomato rhizosphere.</title>
        <authorList>
            <person name="Weon H.-Y."/>
            <person name="Lee S.A."/>
        </authorList>
    </citation>
    <scope>NUCLEOTIDE SEQUENCE [LARGE SCALE GENOMIC DNA]</scope>
    <source>
        <strain evidence="6 7">12200R-189</strain>
    </source>
</reference>
<keyword evidence="3" id="KW-0238">DNA-binding</keyword>
<dbReference type="KEGG" id="plyc:GXP70_00045"/>
<dbReference type="InterPro" id="IPR036390">
    <property type="entry name" value="WH_DNA-bd_sf"/>
</dbReference>
<dbReference type="PRINTS" id="PR00039">
    <property type="entry name" value="HTHLYSR"/>
</dbReference>
<protein>
    <submittedName>
        <fullName evidence="6">LysR family transcriptional regulator</fullName>
    </submittedName>
</protein>
<gene>
    <name evidence="6" type="ORF">GXP70_00045</name>
</gene>
<dbReference type="RefSeq" id="WP_162354598.1">
    <property type="nucleotide sequence ID" value="NZ_CP048209.1"/>
</dbReference>
<proteinExistence type="inferred from homology"/>
<keyword evidence="7" id="KW-1185">Reference proteome</keyword>
<keyword evidence="2" id="KW-0805">Transcription regulation</keyword>
<evidence type="ECO:0000256" key="3">
    <source>
        <dbReference type="ARBA" id="ARBA00023125"/>
    </source>
</evidence>
<evidence type="ECO:0000313" key="7">
    <source>
        <dbReference type="Proteomes" id="UP000476064"/>
    </source>
</evidence>
<dbReference type="GO" id="GO:0003677">
    <property type="term" value="F:DNA binding"/>
    <property type="evidence" value="ECO:0007669"/>
    <property type="project" value="UniProtKB-KW"/>
</dbReference>
<dbReference type="Pfam" id="PF03466">
    <property type="entry name" value="LysR_substrate"/>
    <property type="match status" value="1"/>
</dbReference>
<dbReference type="PANTHER" id="PTHR30419:SF28">
    <property type="entry name" value="HTH-TYPE TRANSCRIPTIONAL REGULATOR BSDA"/>
    <property type="match status" value="1"/>
</dbReference>
<dbReference type="InterPro" id="IPR050950">
    <property type="entry name" value="HTH-type_LysR_regulators"/>
</dbReference>
<comment type="similarity">
    <text evidence="1">Belongs to the LysR transcriptional regulatory family.</text>
</comment>
<dbReference type="Proteomes" id="UP000476064">
    <property type="component" value="Chromosome"/>
</dbReference>
<dbReference type="FunFam" id="1.10.10.10:FF:000001">
    <property type="entry name" value="LysR family transcriptional regulator"/>
    <property type="match status" value="1"/>
</dbReference>
<evidence type="ECO:0000313" key="6">
    <source>
        <dbReference type="EMBL" id="QHT58523.1"/>
    </source>
</evidence>
<dbReference type="InterPro" id="IPR036388">
    <property type="entry name" value="WH-like_DNA-bd_sf"/>
</dbReference>
<dbReference type="InterPro" id="IPR005119">
    <property type="entry name" value="LysR_subst-bd"/>
</dbReference>
<evidence type="ECO:0000259" key="5">
    <source>
        <dbReference type="PROSITE" id="PS50931"/>
    </source>
</evidence>
<accession>A0A6C0FT65</accession>
<feature type="domain" description="HTH lysR-type" evidence="5">
    <location>
        <begin position="1"/>
        <end position="58"/>
    </location>
</feature>
<dbReference type="Gene3D" id="1.10.10.10">
    <property type="entry name" value="Winged helix-like DNA-binding domain superfamily/Winged helix DNA-binding domain"/>
    <property type="match status" value="1"/>
</dbReference>
<evidence type="ECO:0000256" key="4">
    <source>
        <dbReference type="ARBA" id="ARBA00023163"/>
    </source>
</evidence>
<dbReference type="SUPFAM" id="SSF53850">
    <property type="entry name" value="Periplasmic binding protein-like II"/>
    <property type="match status" value="1"/>
</dbReference>
<dbReference type="PANTHER" id="PTHR30419">
    <property type="entry name" value="HTH-TYPE TRANSCRIPTIONAL REGULATOR YBHD"/>
    <property type="match status" value="1"/>
</dbReference>
<organism evidence="6 7">
    <name type="scientific">Paenibacillus lycopersici</name>
    <dbReference type="NCBI Taxonomy" id="2704462"/>
    <lineage>
        <taxon>Bacteria</taxon>
        <taxon>Bacillati</taxon>
        <taxon>Bacillota</taxon>
        <taxon>Bacilli</taxon>
        <taxon>Bacillales</taxon>
        <taxon>Paenibacillaceae</taxon>
        <taxon>Paenibacillus</taxon>
    </lineage>
</organism>
<evidence type="ECO:0000256" key="1">
    <source>
        <dbReference type="ARBA" id="ARBA00009437"/>
    </source>
</evidence>